<name>A0ABR8APR9_9CYAN</name>
<feature type="domain" description="Cas10/Cmr2 second palm" evidence="3">
    <location>
        <begin position="233"/>
        <end position="385"/>
    </location>
</feature>
<reference evidence="4 5" key="1">
    <citation type="journal article" date="2020" name="ISME J.">
        <title>Comparative genomics reveals insights into cyanobacterial evolution and habitat adaptation.</title>
        <authorList>
            <person name="Chen M.Y."/>
            <person name="Teng W.K."/>
            <person name="Zhao L."/>
            <person name="Hu C.X."/>
            <person name="Zhou Y.K."/>
            <person name="Han B.P."/>
            <person name="Song L.R."/>
            <person name="Shu W.S."/>
        </authorList>
    </citation>
    <scope>NUCLEOTIDE SEQUENCE [LARGE SCALE GENOMIC DNA]</scope>
    <source>
        <strain evidence="4 5">FACHB-288</strain>
    </source>
</reference>
<dbReference type="Pfam" id="PF22335">
    <property type="entry name" value="Cas10-Cmr2_palm2"/>
    <property type="match status" value="1"/>
</dbReference>
<dbReference type="Gene3D" id="3.30.70.270">
    <property type="match status" value="1"/>
</dbReference>
<evidence type="ECO:0000313" key="4">
    <source>
        <dbReference type="EMBL" id="MBD2200666.1"/>
    </source>
</evidence>
<evidence type="ECO:0000313" key="5">
    <source>
        <dbReference type="Proteomes" id="UP000658514"/>
    </source>
</evidence>
<gene>
    <name evidence="4" type="ORF">H6G24_35360</name>
</gene>
<accession>A0ABR8APR9</accession>
<comment type="caution">
    <text evidence="4">The sequence shown here is derived from an EMBL/GenBank/DDBJ whole genome shotgun (WGS) entry which is preliminary data.</text>
</comment>
<dbReference type="RefSeq" id="WP_190551809.1">
    <property type="nucleotide sequence ID" value="NZ_CAWPNO010000005.1"/>
</dbReference>
<evidence type="ECO:0000256" key="1">
    <source>
        <dbReference type="ARBA" id="ARBA00022741"/>
    </source>
</evidence>
<proteinExistence type="predicted"/>
<dbReference type="PANTHER" id="PTHR36528:SF1">
    <property type="entry name" value="CRISPR SYSTEM SINGLE-STRAND-SPECIFIC DEOXYRIBONUCLEASE CAS10_CSM1 (SUBTYPE III-A)"/>
    <property type="match status" value="1"/>
</dbReference>
<dbReference type="PANTHER" id="PTHR36528">
    <property type="entry name" value="CRISPR SYSTEM SINGLE-STRAND-SPECIFIC DEOXYRIBONUCLEASE CAS10/CSM1 (SUBTYPE III-A)"/>
    <property type="match status" value="1"/>
</dbReference>
<keyword evidence="2" id="KW-0051">Antiviral defense</keyword>
<dbReference type="Proteomes" id="UP000658514">
    <property type="component" value="Unassembled WGS sequence"/>
</dbReference>
<evidence type="ECO:0000256" key="2">
    <source>
        <dbReference type="ARBA" id="ARBA00023118"/>
    </source>
</evidence>
<dbReference type="InterPro" id="IPR054767">
    <property type="entry name" value="Cas10-Cmr2_palm2"/>
</dbReference>
<sequence>MSQLTITFIDTTGIQGYVFSSNRLRENIGASHLVSAATGEWVEETLEQLGILKDRQTKAIESSNCNAELIYSGGGNALIIFKSKQMAIEFTEILSRKVLLEAPGLNLLVAHQEFDWNGQKKLYQVVQDLVTNKIERQKYERIVSAPLLGLGVTASCNSSLLPAIDRSNTYIKYEDGEEEKSYLISRETKQKLIAAPQANAKLQKLFAGVVDPNIYQFPYRTDNLGRSPGESSYAAVIHADGNGMGKRFQKHGNGKENRDYINAMRELSRSIQQAGEKALIAVTQTIINSIAEDKVVGKLGEFKLKGKYYLPFRPLVYGGDDTTFVCEGRLGLELAALYLRELEKQTIADGKKLTACAGICVVKTHYPFARAYELSETLCRVAKKFQEESRGNDDESFSALDWHLAASGLSGSISEIRQREYKVESGELNMRPVRLNKHDDDWRTWEGFTDIVRQFHEDEEWCDRYNIIMDLRDVLRQGSLATQEFLRNKGLDKLPDYPKCSQDIDKLAKEGWLGKKCGYFDAIEAIDFYLALDE</sequence>
<keyword evidence="1" id="KW-0547">Nucleotide-binding</keyword>
<evidence type="ECO:0000259" key="3">
    <source>
        <dbReference type="Pfam" id="PF22335"/>
    </source>
</evidence>
<organism evidence="4 5">
    <name type="scientific">Calothrix parietina FACHB-288</name>
    <dbReference type="NCBI Taxonomy" id="2692896"/>
    <lineage>
        <taxon>Bacteria</taxon>
        <taxon>Bacillati</taxon>
        <taxon>Cyanobacteriota</taxon>
        <taxon>Cyanophyceae</taxon>
        <taxon>Nostocales</taxon>
        <taxon>Calotrichaceae</taxon>
        <taxon>Calothrix</taxon>
    </lineage>
</organism>
<dbReference type="InterPro" id="IPR043128">
    <property type="entry name" value="Rev_trsase/Diguanyl_cyclase"/>
</dbReference>
<keyword evidence="5" id="KW-1185">Reference proteome</keyword>
<protein>
    <recommendedName>
        <fullName evidence="3">Cas10/Cmr2 second palm domain-containing protein</fullName>
    </recommendedName>
</protein>
<dbReference type="InterPro" id="IPR052117">
    <property type="entry name" value="Cas10/Csm1_subtype-III-A"/>
</dbReference>
<dbReference type="EMBL" id="JACJQH010000102">
    <property type="protein sequence ID" value="MBD2200666.1"/>
    <property type="molecule type" value="Genomic_DNA"/>
</dbReference>